<reference evidence="2" key="2">
    <citation type="submission" date="2012-04" db="EMBL/GenBank/DDBJ databases">
        <title>Complete genome sequence of Providencia stuartii clinical isolate MRSN 2154.</title>
        <authorList>
            <person name="Clifford R.J."/>
            <person name="Hang J."/>
            <person name="Riley M.C."/>
            <person name="Onmus-Leone F."/>
            <person name="Kuschner R.A."/>
            <person name="Lesho E.P."/>
            <person name="Waterman P.E."/>
        </authorList>
    </citation>
    <scope>NUCLEOTIDE SEQUENCE [LARGE SCALE GENOMIC DNA]</scope>
    <source>
        <strain evidence="2">MRSN 2154</strain>
    </source>
</reference>
<dbReference type="PATRIC" id="fig|1157951.4.peg.1257"/>
<dbReference type="EMBL" id="CP003488">
    <property type="protein sequence ID" value="AFH93140.1"/>
    <property type="molecule type" value="Genomic_DNA"/>
</dbReference>
<organism evidence="1 2">
    <name type="scientific">Providencia stuartii (strain MRSN 2154)</name>
    <dbReference type="NCBI Taxonomy" id="1157951"/>
    <lineage>
        <taxon>Bacteria</taxon>
        <taxon>Pseudomonadati</taxon>
        <taxon>Pseudomonadota</taxon>
        <taxon>Gammaproteobacteria</taxon>
        <taxon>Enterobacterales</taxon>
        <taxon>Morganellaceae</taxon>
        <taxon>Providencia</taxon>
    </lineage>
</organism>
<proteinExistence type="predicted"/>
<dbReference type="HOGENOM" id="CLU_1853451_0_0_6"/>
<reference evidence="1 2" key="1">
    <citation type="journal article" date="2012" name="J. Bacteriol.">
        <title>Complete Genome Sequence of Providencia stuartii Clinical Isolate MRSN 2154.</title>
        <authorList>
            <person name="Clifford R.J."/>
            <person name="Hang J."/>
            <person name="Riley M.C."/>
            <person name="Onmus-Leone F."/>
            <person name="Kuschner R.A."/>
            <person name="Lesho E.P."/>
            <person name="Waterman P.E."/>
        </authorList>
    </citation>
    <scope>NUCLEOTIDE SEQUENCE [LARGE SCALE GENOMIC DNA]</scope>
    <source>
        <strain evidence="1 2">MRSN 2154</strain>
    </source>
</reference>
<sequence>MLIYKNKMLPTRLIFYINQNNPYNRLEIYMKQKFFYEIESTSIDKFTLVFILGVLTGLKSKTLSIDEANNLIFKPYYVKFFSEHKVSKHVTEIISKGCELEDVLDLAPEKFDFNINELLDETTLELAKLEKFEYSNIR</sequence>
<accession>A0A140NKF3</accession>
<dbReference type="AlphaFoldDB" id="A0A140NKF3"/>
<evidence type="ECO:0000313" key="2">
    <source>
        <dbReference type="Proteomes" id="UP000005012"/>
    </source>
</evidence>
<dbReference type="InterPro" id="IPR025083">
    <property type="entry name" value="DUF3969"/>
</dbReference>
<dbReference type="Proteomes" id="UP000005012">
    <property type="component" value="Chromosome"/>
</dbReference>
<dbReference type="Pfam" id="PF13108">
    <property type="entry name" value="DUF3969"/>
    <property type="match status" value="1"/>
</dbReference>
<dbReference type="KEGG" id="psi:S70_06345"/>
<protein>
    <submittedName>
        <fullName evidence="1">Uncharacterized protein</fullName>
    </submittedName>
</protein>
<gene>
    <name evidence="1" type="ordered locus">S70_06345</name>
</gene>
<evidence type="ECO:0000313" key="1">
    <source>
        <dbReference type="EMBL" id="AFH93140.1"/>
    </source>
</evidence>
<name>A0A140NKF3_PROSM</name>